<accession>A0A364JRR2</accession>
<reference evidence="1 2" key="1">
    <citation type="submission" date="2018-06" db="EMBL/GenBank/DDBJ databases">
        <title>Genomic Encyclopedia of Type Strains, Phase IV (KMG-IV): sequencing the most valuable type-strain genomes for metagenomic binning, comparative biology and taxonomic classification.</title>
        <authorList>
            <person name="Goeker M."/>
        </authorList>
    </citation>
    <scope>NUCLEOTIDE SEQUENCE [LARGE SCALE GENOMIC DNA]</scope>
    <source>
        <strain evidence="1 2">DSM 26720</strain>
    </source>
</reference>
<evidence type="ECO:0000313" key="2">
    <source>
        <dbReference type="Proteomes" id="UP000249453"/>
    </source>
</evidence>
<evidence type="ECO:0000313" key="1">
    <source>
        <dbReference type="EMBL" id="RAK25528.1"/>
    </source>
</evidence>
<name>A0A364JRR2_9HYPH</name>
<dbReference type="EMBL" id="QLMK01000023">
    <property type="protein sequence ID" value="RAK25528.1"/>
    <property type="molecule type" value="Genomic_DNA"/>
</dbReference>
<dbReference type="Proteomes" id="UP000249453">
    <property type="component" value="Unassembled WGS sequence"/>
</dbReference>
<proteinExistence type="predicted"/>
<protein>
    <submittedName>
        <fullName evidence="1">Uncharacterized protein</fullName>
    </submittedName>
</protein>
<comment type="caution">
    <text evidence="1">The sequence shown here is derived from an EMBL/GenBank/DDBJ whole genome shotgun (WGS) entry which is preliminary data.</text>
</comment>
<dbReference type="AlphaFoldDB" id="A0A364JRR2"/>
<organism evidence="1 2">
    <name type="scientific">Falsochrobactrum ovis</name>
    <dbReference type="NCBI Taxonomy" id="1293442"/>
    <lineage>
        <taxon>Bacteria</taxon>
        <taxon>Pseudomonadati</taxon>
        <taxon>Pseudomonadota</taxon>
        <taxon>Alphaproteobacteria</taxon>
        <taxon>Hyphomicrobiales</taxon>
        <taxon>Brucellaceae</taxon>
        <taxon>Falsochrobactrum</taxon>
    </lineage>
</organism>
<keyword evidence="2" id="KW-1185">Reference proteome</keyword>
<sequence>MHPIITIIILEGMSDTDLLTLYDALWRALIQSDIGSADRRNILASMENIETVLHRRRTWWPSPGR</sequence>
<gene>
    <name evidence="1" type="ORF">C7374_12321</name>
</gene>